<gene>
    <name evidence="1" type="ORF">IV68_GL000359</name>
</gene>
<dbReference type="Proteomes" id="UP000051296">
    <property type="component" value="Unassembled WGS sequence"/>
</dbReference>
<sequence>MAMDRQTYSDIKWLGPEFKEALAWRQESPAKALRAFLVQMLSSRGYAVYDQVIGGGLKVSDHFGWLDGISLTQTDNDHQRFVLAIRIDLQTPTVQIAVEQSRADADAMPETTFDIQNPAVVDQLIEAAPFIRPLANN</sequence>
<dbReference type="RefSeq" id="WP_022790947.1">
    <property type="nucleotide sequence ID" value="NZ_ATUU01000001.1"/>
</dbReference>
<dbReference type="InParanoid" id="A0A0R2FYK7"/>
<dbReference type="STRING" id="1123500.GCA_000420365_00145"/>
<accession>A0A0R2FYK7</accession>
<dbReference type="EMBL" id="JQAX01000001">
    <property type="protein sequence ID" value="KRN33553.1"/>
    <property type="molecule type" value="Genomic_DNA"/>
</dbReference>
<protein>
    <submittedName>
        <fullName evidence="1">Uncharacterized protein</fullName>
    </submittedName>
</protein>
<comment type="caution">
    <text evidence="1">The sequence shown here is derived from an EMBL/GenBank/DDBJ whole genome shotgun (WGS) entry which is preliminary data.</text>
</comment>
<proteinExistence type="predicted"/>
<organism evidence="1 2">
    <name type="scientific">Weissella halotolerans DSM 20190</name>
    <dbReference type="NCBI Taxonomy" id="1123500"/>
    <lineage>
        <taxon>Bacteria</taxon>
        <taxon>Bacillati</taxon>
        <taxon>Bacillota</taxon>
        <taxon>Bacilli</taxon>
        <taxon>Lactobacillales</taxon>
        <taxon>Lactobacillaceae</taxon>
        <taxon>Weissella</taxon>
    </lineage>
</organism>
<dbReference type="PATRIC" id="fig|1123500.6.peg.360"/>
<evidence type="ECO:0000313" key="2">
    <source>
        <dbReference type="Proteomes" id="UP000051296"/>
    </source>
</evidence>
<name>A0A0R2FYK7_9LACO</name>
<evidence type="ECO:0000313" key="1">
    <source>
        <dbReference type="EMBL" id="KRN33553.1"/>
    </source>
</evidence>
<keyword evidence="2" id="KW-1185">Reference proteome</keyword>
<reference evidence="1 2" key="1">
    <citation type="journal article" date="2015" name="Genome Announc.">
        <title>Expanding the biotechnology potential of lactobacilli through comparative genomics of 213 strains and associated genera.</title>
        <authorList>
            <person name="Sun Z."/>
            <person name="Harris H.M."/>
            <person name="McCann A."/>
            <person name="Guo C."/>
            <person name="Argimon S."/>
            <person name="Zhang W."/>
            <person name="Yang X."/>
            <person name="Jeffery I.B."/>
            <person name="Cooney J.C."/>
            <person name="Kagawa T.F."/>
            <person name="Liu W."/>
            <person name="Song Y."/>
            <person name="Salvetti E."/>
            <person name="Wrobel A."/>
            <person name="Rasinkangas P."/>
            <person name="Parkhill J."/>
            <person name="Rea M.C."/>
            <person name="O'Sullivan O."/>
            <person name="Ritari J."/>
            <person name="Douillard F.P."/>
            <person name="Paul Ross R."/>
            <person name="Yang R."/>
            <person name="Briner A.E."/>
            <person name="Felis G.E."/>
            <person name="de Vos W.M."/>
            <person name="Barrangou R."/>
            <person name="Klaenhammer T.R."/>
            <person name="Caufield P.W."/>
            <person name="Cui Y."/>
            <person name="Zhang H."/>
            <person name="O'Toole P.W."/>
        </authorList>
    </citation>
    <scope>NUCLEOTIDE SEQUENCE [LARGE SCALE GENOMIC DNA]</scope>
    <source>
        <strain evidence="1 2">DSM 20190</strain>
    </source>
</reference>
<dbReference type="AlphaFoldDB" id="A0A0R2FYK7"/>